<evidence type="ECO:0000313" key="4">
    <source>
        <dbReference type="Proteomes" id="UP000030816"/>
    </source>
</evidence>
<evidence type="ECO:0000313" key="3">
    <source>
        <dbReference type="EMBL" id="KHN97235.1"/>
    </source>
</evidence>
<dbReference type="EMBL" id="AZHE01000011">
    <property type="protein sequence ID" value="KHN97235.1"/>
    <property type="molecule type" value="Genomic_DNA"/>
</dbReference>
<dbReference type="Pfam" id="PF04366">
    <property type="entry name" value="Ysc84"/>
    <property type="match status" value="1"/>
</dbReference>
<evidence type="ECO:0000259" key="2">
    <source>
        <dbReference type="Pfam" id="PF04366"/>
    </source>
</evidence>
<feature type="region of interest" description="Disordered" evidence="1">
    <location>
        <begin position="1"/>
        <end position="68"/>
    </location>
</feature>
<accession>A0A0B2WWK7</accession>
<name>A0A0B2WWK7_METAS</name>
<dbReference type="GeneID" id="63739287"/>
<protein>
    <submittedName>
        <fullName evidence="3">DUF500 domain protein</fullName>
    </submittedName>
</protein>
<gene>
    <name evidence="3" type="ORF">MAM_04832</name>
</gene>
<feature type="compositionally biased region" description="Low complexity" evidence="1">
    <location>
        <begin position="31"/>
        <end position="41"/>
    </location>
</feature>
<dbReference type="InterPro" id="IPR007461">
    <property type="entry name" value="Ysc84_actin-binding"/>
</dbReference>
<dbReference type="PANTHER" id="PTHR15629:SF8">
    <property type="entry name" value="DUF500 DOMAIN PROTEIN (AFU_ORTHOLOGUE AFUA_5G07310)"/>
    <property type="match status" value="1"/>
</dbReference>
<dbReference type="AlphaFoldDB" id="A0A0B2WWK7"/>
<comment type="caution">
    <text evidence="3">The sequence shown here is derived from an EMBL/GenBank/DDBJ whole genome shotgun (WGS) entry which is preliminary data.</text>
</comment>
<dbReference type="RefSeq" id="XP_040678301.1">
    <property type="nucleotide sequence ID" value="XM_040823630.1"/>
</dbReference>
<organism evidence="3 4">
    <name type="scientific">Metarhizium album (strain ARSEF 1941)</name>
    <dbReference type="NCBI Taxonomy" id="1081103"/>
    <lineage>
        <taxon>Eukaryota</taxon>
        <taxon>Fungi</taxon>
        <taxon>Dikarya</taxon>
        <taxon>Ascomycota</taxon>
        <taxon>Pezizomycotina</taxon>
        <taxon>Sordariomycetes</taxon>
        <taxon>Hypocreomycetidae</taxon>
        <taxon>Hypocreales</taxon>
        <taxon>Clavicipitaceae</taxon>
        <taxon>Metarhizium</taxon>
    </lineage>
</organism>
<dbReference type="Proteomes" id="UP000030816">
    <property type="component" value="Unassembled WGS sequence"/>
</dbReference>
<sequence>MTAYSIKSDNGGNATHNDRAGQQQQPPAYTPSPTGLTPSSTFDANMHAHAPDYNTSSAPTPRKPSAFGQKFHSITSKAGWPLNKAANVIGAEGWWPTSMQKECGKAARILHSFTSMSHPFSDEYTTGTSLIPDSAGLGVPQPPKANGPIHPTGITKKSMVKIPDAVLRSCAGLAIFNVIRAGAFHGSLAAGSGLVVARRPDGTWSPPSSFVVSTVGAGFMLGLDIYDCVCVLNTPAQVNAFTNPRVSLGGDASIAIGPIGTGASVDAALSKTVRPMWSYMKSRGLWAGVQIDGTIIVSRADANSVFYNERGISAKKILLGDVAWPLGAKPLFEVLKAIEGRPDFDHTVVQEVGRLPSPGDTVFDENRAPTAVEHEDRGPQPEALHDDESILDEKERLKRAGY</sequence>
<feature type="compositionally biased region" description="Polar residues" evidence="1">
    <location>
        <begin position="1"/>
        <end position="27"/>
    </location>
</feature>
<proteinExistence type="predicted"/>
<feature type="domain" description="Ysc84 actin-binding" evidence="2">
    <location>
        <begin position="214"/>
        <end position="337"/>
    </location>
</feature>
<feature type="compositionally biased region" description="Basic and acidic residues" evidence="1">
    <location>
        <begin position="364"/>
        <end position="402"/>
    </location>
</feature>
<dbReference type="CDD" id="cd11524">
    <property type="entry name" value="SYLF"/>
    <property type="match status" value="1"/>
</dbReference>
<dbReference type="STRING" id="1081103.A0A0B2WWK7"/>
<evidence type="ECO:0000256" key="1">
    <source>
        <dbReference type="SAM" id="MobiDB-lite"/>
    </source>
</evidence>
<dbReference type="HOGENOM" id="CLU_015320_1_2_1"/>
<dbReference type="OrthoDB" id="10255128at2759"/>
<dbReference type="PANTHER" id="PTHR15629">
    <property type="entry name" value="SH3YL1 PROTEIN"/>
    <property type="match status" value="1"/>
</dbReference>
<keyword evidence="4" id="KW-1185">Reference proteome</keyword>
<feature type="region of interest" description="Disordered" evidence="1">
    <location>
        <begin position="355"/>
        <end position="402"/>
    </location>
</feature>
<dbReference type="GO" id="GO:0035091">
    <property type="term" value="F:phosphatidylinositol binding"/>
    <property type="evidence" value="ECO:0007669"/>
    <property type="project" value="TreeGrafter"/>
</dbReference>
<reference evidence="3 4" key="1">
    <citation type="journal article" date="2014" name="Proc. Natl. Acad. Sci. U.S.A.">
        <title>Trajectory and genomic determinants of fungal-pathogen speciation and host adaptation.</title>
        <authorList>
            <person name="Hu X."/>
            <person name="Xiao G."/>
            <person name="Zheng P."/>
            <person name="Shang Y."/>
            <person name="Su Y."/>
            <person name="Zhang X."/>
            <person name="Liu X."/>
            <person name="Zhan S."/>
            <person name="St Leger R.J."/>
            <person name="Wang C."/>
        </authorList>
    </citation>
    <scope>NUCLEOTIDE SEQUENCE [LARGE SCALE GENOMIC DNA]</scope>
    <source>
        <strain evidence="3 4">ARSEF 1941</strain>
    </source>
</reference>
<dbReference type="InterPro" id="IPR051702">
    <property type="entry name" value="SH3_domain_YSC84-like"/>
</dbReference>